<organism evidence="1 2">
    <name type="scientific">Pestalotiopsis fici (strain W106-1 / CGMCC3.15140)</name>
    <dbReference type="NCBI Taxonomy" id="1229662"/>
    <lineage>
        <taxon>Eukaryota</taxon>
        <taxon>Fungi</taxon>
        <taxon>Dikarya</taxon>
        <taxon>Ascomycota</taxon>
        <taxon>Pezizomycotina</taxon>
        <taxon>Sordariomycetes</taxon>
        <taxon>Xylariomycetidae</taxon>
        <taxon>Amphisphaeriales</taxon>
        <taxon>Sporocadaceae</taxon>
        <taxon>Pestalotiopsis</taxon>
    </lineage>
</organism>
<dbReference type="KEGG" id="pfy:PFICI_09559"/>
<evidence type="ECO:0000313" key="2">
    <source>
        <dbReference type="Proteomes" id="UP000030651"/>
    </source>
</evidence>
<dbReference type="GeneID" id="19274572"/>
<dbReference type="Proteomes" id="UP000030651">
    <property type="component" value="Unassembled WGS sequence"/>
</dbReference>
<proteinExistence type="predicted"/>
<gene>
    <name evidence="1" type="ORF">PFICI_09559</name>
</gene>
<dbReference type="InParanoid" id="W3X3I5"/>
<reference evidence="2" key="1">
    <citation type="journal article" date="2015" name="BMC Genomics">
        <title>Genomic and transcriptomic analysis of the endophytic fungus Pestalotiopsis fici reveals its lifestyle and high potential for synthesis of natural products.</title>
        <authorList>
            <person name="Wang X."/>
            <person name="Zhang X."/>
            <person name="Liu L."/>
            <person name="Xiang M."/>
            <person name="Wang W."/>
            <person name="Sun X."/>
            <person name="Che Y."/>
            <person name="Guo L."/>
            <person name="Liu G."/>
            <person name="Guo L."/>
            <person name="Wang C."/>
            <person name="Yin W.B."/>
            <person name="Stadler M."/>
            <person name="Zhang X."/>
            <person name="Liu X."/>
        </authorList>
    </citation>
    <scope>NUCLEOTIDE SEQUENCE [LARGE SCALE GENOMIC DNA]</scope>
    <source>
        <strain evidence="2">W106-1 / CGMCC3.15140</strain>
    </source>
</reference>
<evidence type="ECO:0000313" key="1">
    <source>
        <dbReference type="EMBL" id="ETS79706.1"/>
    </source>
</evidence>
<dbReference type="EMBL" id="KI912114">
    <property type="protein sequence ID" value="ETS79706.1"/>
    <property type="molecule type" value="Genomic_DNA"/>
</dbReference>
<dbReference type="PANTHER" id="PTHR42037">
    <property type="match status" value="1"/>
</dbReference>
<dbReference type="RefSeq" id="XP_007836331.1">
    <property type="nucleotide sequence ID" value="XM_007838140.1"/>
</dbReference>
<name>W3X3I5_PESFW</name>
<keyword evidence="2" id="KW-1185">Reference proteome</keyword>
<dbReference type="AlphaFoldDB" id="W3X3I5"/>
<dbReference type="PANTHER" id="PTHR42037:SF1">
    <property type="match status" value="1"/>
</dbReference>
<dbReference type="Pfam" id="PF14441">
    <property type="entry name" value="OTT_1508_deam"/>
    <property type="match status" value="1"/>
</dbReference>
<dbReference type="OMA" id="RPSFRFI"/>
<accession>W3X3I5</accession>
<dbReference type="OrthoDB" id="4851849at2759"/>
<sequence length="632" mass="70204">MSANLAVTGSVLKRFTQTSTLLWLLDPVRGEPTIHNLDRHPSDTHQGASERKTSKFLDSIALLFATRKDGDTVSAATLEEGQPEGTIIRIASNAGVEDDTLEQVRAIVNILNHAANGPQRGGTTSLETENQILLRVIELDIEKISHYLSMLQRSSGDIAETVDWILANPGFLGTLSAKPKSDRFLEWITYLRSLIEADNEPDHDQIMVQIQWAVKGKWSYGPFLEAACKARGKPVAPWVVNIYKLGRYAVASKVLLSFVAENCDLLCPILVEAIEPPPKQLSSLPRKENNLELTLRRSHCSDIEDLIMRLGQAWNVTNPEGYLQKKGSGEDLVVHAELQLINFYDHNLERMPRHRLIGVSKKSCFLCNEFLKLHSTKFSVSACHQKLYRSWCPPFCSDNLVYQKYKTLITSMSDAMETAIKHQIEQRLGVGARRPYNLDSTAGVSLSIFSSDPVRHGFERVSSPSNSITQEGSIHSPTATQSVITYASSSAGHEGSSTHASLTDAKYARIVGGSMDKSQGEHMDPKLVFHVTRADDRVRQDLVSTTSLIDQTSRRPSWGRLCATLARESQFGVGFDDAKEFLLVNQNLRVGNDCQFAACIDYLQNARSWNNEVLVFSYEDLARVQSNAVGSA</sequence>
<dbReference type="InterPro" id="IPR027796">
    <property type="entry name" value="OTT_1508_deam-like"/>
</dbReference>
<dbReference type="HOGENOM" id="CLU_032153_0_0_1"/>
<dbReference type="eggNOG" id="ENOG502RXAF">
    <property type="taxonomic scope" value="Eukaryota"/>
</dbReference>
<protein>
    <submittedName>
        <fullName evidence="1">Uncharacterized protein</fullName>
    </submittedName>
</protein>